<dbReference type="Gene3D" id="3.40.50.150">
    <property type="entry name" value="Vaccinia Virus protein VP39"/>
    <property type="match status" value="1"/>
</dbReference>
<dbReference type="Proteomes" id="UP001055286">
    <property type="component" value="Unassembled WGS sequence"/>
</dbReference>
<evidence type="ECO:0000256" key="5">
    <source>
        <dbReference type="ARBA" id="ARBA00022490"/>
    </source>
</evidence>
<sequence length="289" mass="30670">MTRDERAAIARHIYARHVAHAAAADEAGLRSALEAALAVIPRERFLPPGPWHLARLSGGYTPTPDDDPVYLYQDVPVAIRPERHLNNGQPSFLAGLIARGRPGRGMKAVHVGTGTGYYTALLARLAGAEGHVLGIEHDPALAAFAAEALAELPQVRIVAGDGAAMTLPPADLVLVNAGAVRPAYAWLDALKVGGRLVLPLTAGPRPGTPITRGAVFLIERRDEGHYTARCLSPTLIYPCAGARDPVAERALARALAAGGQEAVRMLHRTDALPDDRCWLRGPGWCLAYG</sequence>
<evidence type="ECO:0000256" key="4">
    <source>
        <dbReference type="ARBA" id="ARBA00013346"/>
    </source>
</evidence>
<name>A0AA37HCB8_9HYPH</name>
<evidence type="ECO:0000313" key="12">
    <source>
        <dbReference type="EMBL" id="GJD63316.1"/>
    </source>
</evidence>
<evidence type="ECO:0000256" key="10">
    <source>
        <dbReference type="ARBA" id="ARBA00031323"/>
    </source>
</evidence>
<dbReference type="EC" id="2.1.1.77" evidence="3"/>
<evidence type="ECO:0000256" key="7">
    <source>
        <dbReference type="ARBA" id="ARBA00022679"/>
    </source>
</evidence>
<keyword evidence="7" id="KW-0808">Transferase</keyword>
<dbReference type="RefSeq" id="WP_099899401.1">
    <property type="nucleotide sequence ID" value="NZ_BPQJ01000016.1"/>
</dbReference>
<evidence type="ECO:0000256" key="2">
    <source>
        <dbReference type="ARBA" id="ARBA00005369"/>
    </source>
</evidence>
<evidence type="ECO:0000313" key="13">
    <source>
        <dbReference type="Proteomes" id="UP001055286"/>
    </source>
</evidence>
<evidence type="ECO:0000256" key="11">
    <source>
        <dbReference type="ARBA" id="ARBA00031350"/>
    </source>
</evidence>
<keyword evidence="5" id="KW-0963">Cytoplasm</keyword>
<comment type="subcellular location">
    <subcellularLocation>
        <location evidence="1">Cytoplasm</location>
    </subcellularLocation>
</comment>
<reference evidence="12" key="2">
    <citation type="submission" date="2021-08" db="EMBL/GenBank/DDBJ databases">
        <authorList>
            <person name="Tani A."/>
            <person name="Ola A."/>
            <person name="Ogura Y."/>
            <person name="Katsura K."/>
            <person name="Hayashi T."/>
        </authorList>
    </citation>
    <scope>NUCLEOTIDE SEQUENCE</scope>
    <source>
        <strain evidence="12">JCM 32048</strain>
    </source>
</reference>
<dbReference type="AlphaFoldDB" id="A0AA37HCB8"/>
<evidence type="ECO:0000256" key="9">
    <source>
        <dbReference type="ARBA" id="ARBA00030757"/>
    </source>
</evidence>
<comment type="similarity">
    <text evidence="2">Belongs to the methyltransferase superfamily. L-isoaspartyl/D-aspartyl protein methyltransferase family.</text>
</comment>
<organism evidence="12 13">
    <name type="scientific">Methylobacterium frigidaeris</name>
    <dbReference type="NCBI Taxonomy" id="2038277"/>
    <lineage>
        <taxon>Bacteria</taxon>
        <taxon>Pseudomonadati</taxon>
        <taxon>Pseudomonadota</taxon>
        <taxon>Alphaproteobacteria</taxon>
        <taxon>Hyphomicrobiales</taxon>
        <taxon>Methylobacteriaceae</taxon>
        <taxon>Methylobacterium</taxon>
    </lineage>
</organism>
<keyword evidence="13" id="KW-1185">Reference proteome</keyword>
<dbReference type="CDD" id="cd02440">
    <property type="entry name" value="AdoMet_MTases"/>
    <property type="match status" value="1"/>
</dbReference>
<dbReference type="GO" id="GO:0032259">
    <property type="term" value="P:methylation"/>
    <property type="evidence" value="ECO:0007669"/>
    <property type="project" value="UniProtKB-KW"/>
</dbReference>
<protein>
    <recommendedName>
        <fullName evidence="4">Protein-L-isoaspartate O-methyltransferase</fullName>
        <ecNumber evidence="3">2.1.1.77</ecNumber>
    </recommendedName>
    <alternativeName>
        <fullName evidence="11">L-isoaspartyl protein carboxyl methyltransferase</fullName>
    </alternativeName>
    <alternativeName>
        <fullName evidence="9">Protein L-isoaspartyl methyltransferase</fullName>
    </alternativeName>
    <alternativeName>
        <fullName evidence="10">Protein-beta-aspartate methyltransferase</fullName>
    </alternativeName>
</protein>
<keyword evidence="6" id="KW-0489">Methyltransferase</keyword>
<dbReference type="InterPro" id="IPR000682">
    <property type="entry name" value="PCMT"/>
</dbReference>
<reference evidence="12" key="1">
    <citation type="journal article" date="2016" name="Front. Microbiol.">
        <title>Genome Sequence of the Piezophilic, Mesophilic Sulfate-Reducing Bacterium Desulfovibrio indicus J2T.</title>
        <authorList>
            <person name="Cao J."/>
            <person name="Maignien L."/>
            <person name="Shao Z."/>
            <person name="Alain K."/>
            <person name="Jebbar M."/>
        </authorList>
    </citation>
    <scope>NUCLEOTIDE SEQUENCE</scope>
    <source>
        <strain evidence="12">JCM 32048</strain>
    </source>
</reference>
<dbReference type="PANTHER" id="PTHR11579">
    <property type="entry name" value="PROTEIN-L-ISOASPARTATE O-METHYLTRANSFERASE"/>
    <property type="match status" value="1"/>
</dbReference>
<evidence type="ECO:0000256" key="8">
    <source>
        <dbReference type="ARBA" id="ARBA00022691"/>
    </source>
</evidence>
<dbReference type="SUPFAM" id="SSF53335">
    <property type="entry name" value="S-adenosyl-L-methionine-dependent methyltransferases"/>
    <property type="match status" value="1"/>
</dbReference>
<comment type="caution">
    <text evidence="12">The sequence shown here is derived from an EMBL/GenBank/DDBJ whole genome shotgun (WGS) entry which is preliminary data.</text>
</comment>
<dbReference type="GO" id="GO:0004719">
    <property type="term" value="F:protein-L-isoaspartate (D-aspartate) O-methyltransferase activity"/>
    <property type="evidence" value="ECO:0007669"/>
    <property type="project" value="UniProtKB-EC"/>
</dbReference>
<keyword evidence="8" id="KW-0949">S-adenosyl-L-methionine</keyword>
<dbReference type="GO" id="GO:0005737">
    <property type="term" value="C:cytoplasm"/>
    <property type="evidence" value="ECO:0007669"/>
    <property type="project" value="UniProtKB-SubCell"/>
</dbReference>
<dbReference type="PANTHER" id="PTHR11579:SF0">
    <property type="entry name" value="PROTEIN-L-ISOASPARTATE(D-ASPARTATE) O-METHYLTRANSFERASE"/>
    <property type="match status" value="1"/>
</dbReference>
<accession>A0AA37HCB8</accession>
<dbReference type="InterPro" id="IPR029063">
    <property type="entry name" value="SAM-dependent_MTases_sf"/>
</dbReference>
<dbReference type="Pfam" id="PF01135">
    <property type="entry name" value="PCMT"/>
    <property type="match status" value="1"/>
</dbReference>
<evidence type="ECO:0000256" key="1">
    <source>
        <dbReference type="ARBA" id="ARBA00004496"/>
    </source>
</evidence>
<evidence type="ECO:0000256" key="3">
    <source>
        <dbReference type="ARBA" id="ARBA00011890"/>
    </source>
</evidence>
<proteinExistence type="inferred from homology"/>
<dbReference type="EMBL" id="BPQJ01000016">
    <property type="protein sequence ID" value="GJD63316.1"/>
    <property type="molecule type" value="Genomic_DNA"/>
</dbReference>
<gene>
    <name evidence="12" type="primary">pcm_3</name>
    <name evidence="12" type="ORF">MPEAHAMD_3482</name>
</gene>
<evidence type="ECO:0000256" key="6">
    <source>
        <dbReference type="ARBA" id="ARBA00022603"/>
    </source>
</evidence>